<evidence type="ECO:0000313" key="2">
    <source>
        <dbReference type="EMBL" id="KZP02858.1"/>
    </source>
</evidence>
<keyword evidence="1" id="KW-1133">Transmembrane helix</keyword>
<evidence type="ECO:0000313" key="4">
    <source>
        <dbReference type="Proteomes" id="UP000076532"/>
    </source>
</evidence>
<keyword evidence="1" id="KW-0472">Membrane</keyword>
<feature type="transmembrane region" description="Helical" evidence="1">
    <location>
        <begin position="12"/>
        <end position="34"/>
    </location>
</feature>
<accession>A0A167TEI7</accession>
<keyword evidence="4" id="KW-1185">Reference proteome</keyword>
<gene>
    <name evidence="3" type="ORF">FIBSPDRAFT_522105</name>
    <name evidence="2" type="ORF">FIBSPDRAFT_546100</name>
</gene>
<reference evidence="2 4" key="1">
    <citation type="journal article" date="2016" name="Mol. Biol. Evol.">
        <title>Comparative Genomics of Early-Diverging Mushroom-Forming Fungi Provides Insights into the Origins of Lignocellulose Decay Capabilities.</title>
        <authorList>
            <person name="Nagy L.G."/>
            <person name="Riley R."/>
            <person name="Tritt A."/>
            <person name="Adam C."/>
            <person name="Daum C."/>
            <person name="Floudas D."/>
            <person name="Sun H."/>
            <person name="Yadav J.S."/>
            <person name="Pangilinan J."/>
            <person name="Larsson K.H."/>
            <person name="Matsuura K."/>
            <person name="Barry K."/>
            <person name="Labutti K."/>
            <person name="Kuo R."/>
            <person name="Ohm R.A."/>
            <person name="Bhattacharya S.S."/>
            <person name="Shirouzu T."/>
            <person name="Yoshinaga Y."/>
            <person name="Martin F.M."/>
            <person name="Grigoriev I.V."/>
            <person name="Hibbett D.S."/>
        </authorList>
    </citation>
    <scope>NUCLEOTIDE SEQUENCE [LARGE SCALE GENOMIC DNA]</scope>
    <source>
        <strain evidence="2 4">CBS 109695</strain>
    </source>
</reference>
<keyword evidence="1" id="KW-0812">Transmembrane</keyword>
<dbReference type="EMBL" id="KV418187">
    <property type="protein sequence ID" value="KZP03049.1"/>
    <property type="molecule type" value="Genomic_DNA"/>
</dbReference>
<proteinExistence type="predicted"/>
<dbReference type="AlphaFoldDB" id="A0A167TEI7"/>
<name>A0A167TEI7_9AGAM</name>
<organism evidence="2 4">
    <name type="scientific">Athelia psychrophila</name>
    <dbReference type="NCBI Taxonomy" id="1759441"/>
    <lineage>
        <taxon>Eukaryota</taxon>
        <taxon>Fungi</taxon>
        <taxon>Dikarya</taxon>
        <taxon>Basidiomycota</taxon>
        <taxon>Agaricomycotina</taxon>
        <taxon>Agaricomycetes</taxon>
        <taxon>Agaricomycetidae</taxon>
        <taxon>Atheliales</taxon>
        <taxon>Atheliaceae</taxon>
        <taxon>Athelia</taxon>
    </lineage>
</organism>
<dbReference type="Proteomes" id="UP000076532">
    <property type="component" value="Unassembled WGS sequence"/>
</dbReference>
<evidence type="ECO:0000313" key="3">
    <source>
        <dbReference type="EMBL" id="KZP03049.1"/>
    </source>
</evidence>
<dbReference type="EMBL" id="KV418267">
    <property type="protein sequence ID" value="KZP02858.1"/>
    <property type="molecule type" value="Genomic_DNA"/>
</dbReference>
<sequence>MPCTSHGSGFHWVPGAICLASYTPLATGICRWIFCDFQGRGRNENGGAETVATCYGEVVVFSPRVTARSNITVFLDLYWPAGAFKSCTCHPLFGSPFFPLLR</sequence>
<protein>
    <submittedName>
        <fullName evidence="2">Uncharacterized protein</fullName>
    </submittedName>
</protein>
<evidence type="ECO:0000256" key="1">
    <source>
        <dbReference type="SAM" id="Phobius"/>
    </source>
</evidence>